<proteinExistence type="predicted"/>
<keyword evidence="2" id="KW-1185">Reference proteome</keyword>
<evidence type="ECO:0000313" key="2">
    <source>
        <dbReference type="Proteomes" id="UP000887013"/>
    </source>
</evidence>
<evidence type="ECO:0000313" key="1">
    <source>
        <dbReference type="EMBL" id="GFT81610.1"/>
    </source>
</evidence>
<dbReference type="EMBL" id="BMAW01072176">
    <property type="protein sequence ID" value="GFT81610.1"/>
    <property type="molecule type" value="Genomic_DNA"/>
</dbReference>
<reference evidence="1" key="1">
    <citation type="submission" date="2020-08" db="EMBL/GenBank/DDBJ databases">
        <title>Multicomponent nature underlies the extraordinary mechanical properties of spider dragline silk.</title>
        <authorList>
            <person name="Kono N."/>
            <person name="Nakamura H."/>
            <person name="Mori M."/>
            <person name="Yoshida Y."/>
            <person name="Ohtoshi R."/>
            <person name="Malay A.D."/>
            <person name="Moran D.A.P."/>
            <person name="Tomita M."/>
            <person name="Numata K."/>
            <person name="Arakawa K."/>
        </authorList>
    </citation>
    <scope>NUCLEOTIDE SEQUENCE</scope>
</reference>
<dbReference type="AlphaFoldDB" id="A0A8X6PSW4"/>
<dbReference type="Proteomes" id="UP000887013">
    <property type="component" value="Unassembled WGS sequence"/>
</dbReference>
<sequence>MAVILLKKIDEKFSQRGQNDPLVNLVLNRNFNGREEERKLVKFSWHSNMRTPVGQDLSGLDDWFLDPSPSPMVSQSPLRGDHRAVGILENKKSEIGAPELDD</sequence>
<organism evidence="1 2">
    <name type="scientific">Nephila pilipes</name>
    <name type="common">Giant wood spider</name>
    <name type="synonym">Nephila maculata</name>
    <dbReference type="NCBI Taxonomy" id="299642"/>
    <lineage>
        <taxon>Eukaryota</taxon>
        <taxon>Metazoa</taxon>
        <taxon>Ecdysozoa</taxon>
        <taxon>Arthropoda</taxon>
        <taxon>Chelicerata</taxon>
        <taxon>Arachnida</taxon>
        <taxon>Araneae</taxon>
        <taxon>Araneomorphae</taxon>
        <taxon>Entelegynae</taxon>
        <taxon>Araneoidea</taxon>
        <taxon>Nephilidae</taxon>
        <taxon>Nephila</taxon>
    </lineage>
</organism>
<gene>
    <name evidence="1" type="ORF">NPIL_242381</name>
</gene>
<name>A0A8X6PSW4_NEPPI</name>
<protein>
    <submittedName>
        <fullName evidence="1">Uncharacterized protein</fullName>
    </submittedName>
</protein>
<accession>A0A8X6PSW4</accession>
<comment type="caution">
    <text evidence="1">The sequence shown here is derived from an EMBL/GenBank/DDBJ whole genome shotgun (WGS) entry which is preliminary data.</text>
</comment>